<feature type="transmembrane region" description="Helical" evidence="1">
    <location>
        <begin position="94"/>
        <end position="116"/>
    </location>
</feature>
<evidence type="ECO:0000313" key="3">
    <source>
        <dbReference type="Proteomes" id="UP000266313"/>
    </source>
</evidence>
<keyword evidence="1" id="KW-1133">Transmembrane helix</keyword>
<dbReference type="AlphaFoldDB" id="A0A250KV88"/>
<keyword evidence="1" id="KW-0812">Transmembrane</keyword>
<protein>
    <submittedName>
        <fullName evidence="2">Uncharacterized protein</fullName>
    </submittedName>
</protein>
<dbReference type="EMBL" id="AP017928">
    <property type="protein sequence ID" value="BBA35446.1"/>
    <property type="molecule type" value="Genomic_DNA"/>
</dbReference>
<evidence type="ECO:0000313" key="2">
    <source>
        <dbReference type="EMBL" id="BBA35446.1"/>
    </source>
</evidence>
<name>A0A250KV88_9GAMM</name>
<accession>A0A250KV88</accession>
<sequence>MDAIVPRVALGKNRGNALTSAERGIPLASRRRGRGLHVADYGKAVELSNLAKGIQHVGRGMIVLDAGIRLRGVRKKYLRGENWMREASVQATGFGLGGAAGTLAGTVTVSALSTIALAATPVGWVIVIGAGLVVGFGVATVVDQAGQSLARGLWDLSSGADW</sequence>
<dbReference type="InterPro" id="IPR038283">
    <property type="entry name" value="Channel_colicin_C_sf"/>
</dbReference>
<dbReference type="Proteomes" id="UP000266313">
    <property type="component" value="Chromosome"/>
</dbReference>
<proteinExistence type="predicted"/>
<evidence type="ECO:0000256" key="1">
    <source>
        <dbReference type="SAM" id="Phobius"/>
    </source>
</evidence>
<dbReference type="RefSeq" id="WP_119630717.1">
    <property type="nucleotide sequence ID" value="NZ_AP017928.1"/>
</dbReference>
<dbReference type="Gene3D" id="1.10.490.30">
    <property type="entry name" value="Colicin"/>
    <property type="match status" value="1"/>
</dbReference>
<keyword evidence="1" id="KW-0472">Membrane</keyword>
<keyword evidence="3" id="KW-1185">Reference proteome</keyword>
<dbReference type="KEGG" id="mmai:sS8_3509"/>
<feature type="transmembrane region" description="Helical" evidence="1">
    <location>
        <begin position="122"/>
        <end position="142"/>
    </location>
</feature>
<gene>
    <name evidence="2" type="ORF">sS8_3509</name>
</gene>
<reference evidence="2 3" key="1">
    <citation type="submission" date="2016-12" db="EMBL/GenBank/DDBJ databases">
        <title>Genome sequencing of Methylocaldum marinum.</title>
        <authorList>
            <person name="Takeuchi M."/>
            <person name="Kamagata Y."/>
            <person name="Hiraoka S."/>
            <person name="Oshima K."/>
            <person name="Hattori M."/>
            <person name="Iwasaki W."/>
        </authorList>
    </citation>
    <scope>NUCLEOTIDE SEQUENCE [LARGE SCALE GENOMIC DNA]</scope>
    <source>
        <strain evidence="2 3">S8</strain>
    </source>
</reference>
<organism evidence="2 3">
    <name type="scientific">Methylocaldum marinum</name>
    <dbReference type="NCBI Taxonomy" id="1432792"/>
    <lineage>
        <taxon>Bacteria</taxon>
        <taxon>Pseudomonadati</taxon>
        <taxon>Pseudomonadota</taxon>
        <taxon>Gammaproteobacteria</taxon>
        <taxon>Methylococcales</taxon>
        <taxon>Methylococcaceae</taxon>
        <taxon>Methylocaldum</taxon>
    </lineage>
</organism>
<dbReference type="OrthoDB" id="5703212at2"/>